<protein>
    <submittedName>
        <fullName evidence="2">Uncharacterized protein</fullName>
    </submittedName>
</protein>
<sequence length="102" mass="11808">MIQKFVLAYQTPQSLFLSCVKDIYGMFNLWTCSGMFVTVQIGILSQFVKFSPCKRINLLLPYQSLQNLFLSYVKLGFYPWQHTGVCVTPGWHSLLPKWHEVG</sequence>
<evidence type="ECO:0000256" key="1">
    <source>
        <dbReference type="SAM" id="Phobius"/>
    </source>
</evidence>
<reference evidence="2" key="1">
    <citation type="journal article" date="2017" name="Nature">
        <title>The sunflower genome provides insights into oil metabolism, flowering and Asterid evolution.</title>
        <authorList>
            <person name="Badouin H."/>
            <person name="Gouzy J."/>
            <person name="Grassa C.J."/>
            <person name="Murat F."/>
            <person name="Staton S.E."/>
            <person name="Cottret L."/>
            <person name="Lelandais-Briere C."/>
            <person name="Owens G.L."/>
            <person name="Carrere S."/>
            <person name="Mayjonade B."/>
            <person name="Legrand L."/>
            <person name="Gill N."/>
            <person name="Kane N.C."/>
            <person name="Bowers J.E."/>
            <person name="Hubner S."/>
            <person name="Bellec A."/>
            <person name="Berard A."/>
            <person name="Berges H."/>
            <person name="Blanchet N."/>
            <person name="Boniface M.C."/>
            <person name="Brunel D."/>
            <person name="Catrice O."/>
            <person name="Chaidir N."/>
            <person name="Claudel C."/>
            <person name="Donnadieu C."/>
            <person name="Faraut T."/>
            <person name="Fievet G."/>
            <person name="Helmstetter N."/>
            <person name="King M."/>
            <person name="Knapp S.J."/>
            <person name="Lai Z."/>
            <person name="Le Paslier M.C."/>
            <person name="Lippi Y."/>
            <person name="Lorenzon L."/>
            <person name="Mandel J.R."/>
            <person name="Marage G."/>
            <person name="Marchand G."/>
            <person name="Marquand E."/>
            <person name="Bret-Mestries E."/>
            <person name="Morien E."/>
            <person name="Nambeesan S."/>
            <person name="Nguyen T."/>
            <person name="Pegot-Espagnet P."/>
            <person name="Pouilly N."/>
            <person name="Raftis F."/>
            <person name="Sallet E."/>
            <person name="Schiex T."/>
            <person name="Thomas J."/>
            <person name="Vandecasteele C."/>
            <person name="Vares D."/>
            <person name="Vear F."/>
            <person name="Vautrin S."/>
            <person name="Crespi M."/>
            <person name="Mangin B."/>
            <person name="Burke J.M."/>
            <person name="Salse J."/>
            <person name="Munos S."/>
            <person name="Vincourt P."/>
            <person name="Rieseberg L.H."/>
            <person name="Langlade N.B."/>
        </authorList>
    </citation>
    <scope>NUCLEOTIDE SEQUENCE</scope>
    <source>
        <tissue evidence="2">Leaves</tissue>
    </source>
</reference>
<gene>
    <name evidence="2" type="ORF">HanXRQr2_Chr14g0626511</name>
</gene>
<evidence type="ECO:0000313" key="3">
    <source>
        <dbReference type="Proteomes" id="UP000215914"/>
    </source>
</evidence>
<dbReference type="EMBL" id="MNCJ02000329">
    <property type="protein sequence ID" value="KAF5767620.1"/>
    <property type="molecule type" value="Genomic_DNA"/>
</dbReference>
<comment type="caution">
    <text evidence="2">The sequence shown here is derived from an EMBL/GenBank/DDBJ whole genome shotgun (WGS) entry which is preliminary data.</text>
</comment>
<dbReference type="Gramene" id="mRNA:HanXRQr2_Chr14g0626511">
    <property type="protein sequence ID" value="mRNA:HanXRQr2_Chr14g0626511"/>
    <property type="gene ID" value="HanXRQr2_Chr14g0626511"/>
</dbReference>
<dbReference type="Proteomes" id="UP000215914">
    <property type="component" value="Unassembled WGS sequence"/>
</dbReference>
<keyword evidence="3" id="KW-1185">Reference proteome</keyword>
<feature type="transmembrane region" description="Helical" evidence="1">
    <location>
        <begin position="27"/>
        <end position="48"/>
    </location>
</feature>
<organism evidence="2 3">
    <name type="scientific">Helianthus annuus</name>
    <name type="common">Common sunflower</name>
    <dbReference type="NCBI Taxonomy" id="4232"/>
    <lineage>
        <taxon>Eukaryota</taxon>
        <taxon>Viridiplantae</taxon>
        <taxon>Streptophyta</taxon>
        <taxon>Embryophyta</taxon>
        <taxon>Tracheophyta</taxon>
        <taxon>Spermatophyta</taxon>
        <taxon>Magnoliopsida</taxon>
        <taxon>eudicotyledons</taxon>
        <taxon>Gunneridae</taxon>
        <taxon>Pentapetalae</taxon>
        <taxon>asterids</taxon>
        <taxon>campanulids</taxon>
        <taxon>Asterales</taxon>
        <taxon>Asteraceae</taxon>
        <taxon>Asteroideae</taxon>
        <taxon>Heliantheae alliance</taxon>
        <taxon>Heliantheae</taxon>
        <taxon>Helianthus</taxon>
    </lineage>
</organism>
<name>A0A9K3H543_HELAN</name>
<dbReference type="AlphaFoldDB" id="A0A9K3H543"/>
<proteinExistence type="predicted"/>
<accession>A0A9K3H543</accession>
<evidence type="ECO:0000313" key="2">
    <source>
        <dbReference type="EMBL" id="KAF5767620.1"/>
    </source>
</evidence>
<keyword evidence="1" id="KW-0472">Membrane</keyword>
<keyword evidence="1" id="KW-0812">Transmembrane</keyword>
<keyword evidence="1" id="KW-1133">Transmembrane helix</keyword>
<dbReference type="PROSITE" id="PS51257">
    <property type="entry name" value="PROKAR_LIPOPROTEIN"/>
    <property type="match status" value="1"/>
</dbReference>
<reference evidence="2" key="2">
    <citation type="submission" date="2020-06" db="EMBL/GenBank/DDBJ databases">
        <title>Helianthus annuus Genome sequencing and assembly Release 2.</title>
        <authorList>
            <person name="Gouzy J."/>
            <person name="Langlade N."/>
            <person name="Munos S."/>
        </authorList>
    </citation>
    <scope>NUCLEOTIDE SEQUENCE</scope>
    <source>
        <tissue evidence="2">Leaves</tissue>
    </source>
</reference>